<dbReference type="SUPFAM" id="SSF57770">
    <property type="entry name" value="Methionyl-tRNA synthetase (MetRS), Zn-domain"/>
    <property type="match status" value="1"/>
</dbReference>
<dbReference type="Gene3D" id="2.20.28.20">
    <property type="entry name" value="Methionyl-tRNA synthetase, Zn-domain"/>
    <property type="match status" value="1"/>
</dbReference>
<keyword evidence="5 6" id="KW-0030">Aminoacyl-tRNA synthetase</keyword>
<evidence type="ECO:0000256" key="7">
    <source>
        <dbReference type="SAM" id="MobiDB-lite"/>
    </source>
</evidence>
<evidence type="ECO:0000256" key="5">
    <source>
        <dbReference type="ARBA" id="ARBA00023146"/>
    </source>
</evidence>
<feature type="compositionally biased region" description="Pro residues" evidence="7">
    <location>
        <begin position="147"/>
        <end position="161"/>
    </location>
</feature>
<dbReference type="InParanoid" id="A0A804MBH8"/>
<keyword evidence="2 6" id="KW-0547">Nucleotide-binding</keyword>
<dbReference type="SMR" id="A0A804MBH8"/>
<evidence type="ECO:0000256" key="4">
    <source>
        <dbReference type="ARBA" id="ARBA00022917"/>
    </source>
</evidence>
<dbReference type="Gramene" id="Zm00001eb073170_T001">
    <property type="protein sequence ID" value="Zm00001eb073170_P001"/>
    <property type="gene ID" value="Zm00001eb073170"/>
</dbReference>
<feature type="compositionally biased region" description="Basic and acidic residues" evidence="7">
    <location>
        <begin position="72"/>
        <end position="82"/>
    </location>
</feature>
<protein>
    <recommendedName>
        <fullName evidence="8">Methionyl/Leucyl tRNA synthetase domain-containing protein</fullName>
    </recommendedName>
</protein>
<dbReference type="AlphaFoldDB" id="A0A804MBH8"/>
<feature type="region of interest" description="Disordered" evidence="7">
    <location>
        <begin position="124"/>
        <end position="182"/>
    </location>
</feature>
<accession>A0A804MBH8</accession>
<feature type="compositionally biased region" description="Basic residues" evidence="7">
    <location>
        <begin position="136"/>
        <end position="146"/>
    </location>
</feature>
<reference evidence="9" key="2">
    <citation type="submission" date="2019-07" db="EMBL/GenBank/DDBJ databases">
        <authorList>
            <person name="Seetharam A."/>
            <person name="Woodhouse M."/>
            <person name="Cannon E."/>
        </authorList>
    </citation>
    <scope>NUCLEOTIDE SEQUENCE [LARGE SCALE GENOMIC DNA]</scope>
    <source>
        <strain evidence="9">cv. B73</strain>
    </source>
</reference>
<dbReference type="InterPro" id="IPR029038">
    <property type="entry name" value="MetRS_Zn"/>
</dbReference>
<organism evidence="9 10">
    <name type="scientific">Zea mays</name>
    <name type="common">Maize</name>
    <dbReference type="NCBI Taxonomy" id="4577"/>
    <lineage>
        <taxon>Eukaryota</taxon>
        <taxon>Viridiplantae</taxon>
        <taxon>Streptophyta</taxon>
        <taxon>Embryophyta</taxon>
        <taxon>Tracheophyta</taxon>
        <taxon>Spermatophyta</taxon>
        <taxon>Magnoliopsida</taxon>
        <taxon>Liliopsida</taxon>
        <taxon>Poales</taxon>
        <taxon>Poaceae</taxon>
        <taxon>PACMAD clade</taxon>
        <taxon>Panicoideae</taxon>
        <taxon>Andropogonodae</taxon>
        <taxon>Andropogoneae</taxon>
        <taxon>Tripsacinae</taxon>
        <taxon>Zea</taxon>
    </lineage>
</organism>
<dbReference type="EnsemblPlants" id="Zm00001eb073170_T001">
    <property type="protein sequence ID" value="Zm00001eb073170_P001"/>
    <property type="gene ID" value="Zm00001eb073170"/>
</dbReference>
<feature type="domain" description="Methionyl/Leucyl tRNA synthetase" evidence="8">
    <location>
        <begin position="407"/>
        <end position="445"/>
    </location>
</feature>
<dbReference type="GO" id="GO:0004812">
    <property type="term" value="F:aminoacyl-tRNA ligase activity"/>
    <property type="evidence" value="ECO:0007669"/>
    <property type="project" value="UniProtKB-KW"/>
</dbReference>
<reference evidence="10" key="1">
    <citation type="submission" date="2015-12" db="EMBL/GenBank/DDBJ databases">
        <title>Update maize B73 reference genome by single molecule sequencing technologies.</title>
        <authorList>
            <consortium name="Maize Genome Sequencing Project"/>
            <person name="Ware D."/>
        </authorList>
    </citation>
    <scope>NUCLEOTIDE SEQUENCE [LARGE SCALE GENOMIC DNA]</scope>
    <source>
        <strain evidence="10">cv. B73</strain>
    </source>
</reference>
<evidence type="ECO:0000256" key="1">
    <source>
        <dbReference type="ARBA" id="ARBA00022598"/>
    </source>
</evidence>
<keyword evidence="1 6" id="KW-0436">Ligase</keyword>
<dbReference type="InterPro" id="IPR012677">
    <property type="entry name" value="Nucleotide-bd_a/b_plait_sf"/>
</dbReference>
<dbReference type="PANTHER" id="PTHR15592">
    <property type="entry name" value="MATRIN 3/NUCLEAR PROTEIN 220-RELATED"/>
    <property type="match status" value="1"/>
</dbReference>
<name>A0A804MBH8_MAIZE</name>
<evidence type="ECO:0000256" key="2">
    <source>
        <dbReference type="ARBA" id="ARBA00022741"/>
    </source>
</evidence>
<sequence>MAPSAIAAQICLTHEGEDQIRSTMATRDKLRAMDLYEILLLTTRPARRASTSSIYRYGSGGTSLCSATRSSEGGRARGTPDRRGKHLPLLCPTLLPMPSAPPSSDLPQQRTPLLTMPRLASPTVKAASMSVAPFHSHARRELRRPRPSPPEPRSAPLPRPTPSAQLTPPRVIDPAPLAPHQSRQNPIAAAVNLAATSTCSKCRRRPTSSSSQNQLTISDVARKAFLHSVCDSSLYTCSSLTSTRSKTRKLRSGACGHPAVDQAPPLLFLPDDDDVSPDASPSLAHLGIDPRISTPTPTSPRCRTSPDLPPWTSMTYHPMSPCLWRTQAMRAPAPTLGTICPLMWGCTGSNSNQLCWLSGEEDIKMSSLIGLECLHQTLTTVAKGISIKRIDELKFLCEPEGAYPTKECTNKAVQGDQCDNCRHMLNPTELIDPKCKQTSTRDPWLVLDTEIAMGAYQPHYAWSTKNGHPDGQAHTMEMMYTIIADEFKSMDNKDMRPEDYLNFFCLGNREEPPSNGSPESEKSTDKRSEVFSAFGYVHKIVTFEKAAGFQALIQYTDAATASDVRESLDGRSIPSYLLPEHCKFAHVTFIKPEYLQDSDIVMNRFHKQRHVYEGWEQHLGLEHTTTAPKRSYLGNNQNRHSFEKPVRIYN</sequence>
<dbReference type="Gene3D" id="3.30.70.330">
    <property type="match status" value="1"/>
</dbReference>
<evidence type="ECO:0000313" key="9">
    <source>
        <dbReference type="EnsemblPlants" id="Zm00001eb073170_P001"/>
    </source>
</evidence>
<comment type="similarity">
    <text evidence="6">Belongs to the class-I aminoacyl-tRNA synthetase family.</text>
</comment>
<proteinExistence type="inferred from homology"/>
<keyword evidence="10" id="KW-1185">Reference proteome</keyword>
<evidence type="ECO:0000313" key="10">
    <source>
        <dbReference type="Proteomes" id="UP000007305"/>
    </source>
</evidence>
<dbReference type="GO" id="GO:0006418">
    <property type="term" value="P:tRNA aminoacylation for protein translation"/>
    <property type="evidence" value="ECO:0007669"/>
    <property type="project" value="InterPro"/>
</dbReference>
<dbReference type="GO" id="GO:0005524">
    <property type="term" value="F:ATP binding"/>
    <property type="evidence" value="ECO:0007669"/>
    <property type="project" value="UniProtKB-KW"/>
</dbReference>
<evidence type="ECO:0000259" key="8">
    <source>
        <dbReference type="Pfam" id="PF09334"/>
    </source>
</evidence>
<keyword evidence="3 6" id="KW-0067">ATP-binding</keyword>
<dbReference type="InterPro" id="IPR015413">
    <property type="entry name" value="Methionyl/Leucyl_tRNA_Synth"/>
</dbReference>
<feature type="compositionally biased region" description="Polar residues" evidence="7">
    <location>
        <begin position="62"/>
        <end position="71"/>
    </location>
</feature>
<feature type="region of interest" description="Disordered" evidence="7">
    <location>
        <begin position="61"/>
        <end position="85"/>
    </location>
</feature>
<dbReference type="Pfam" id="PF09334">
    <property type="entry name" value="tRNA-synt_1g"/>
    <property type="match status" value="1"/>
</dbReference>
<keyword evidence="4 6" id="KW-0648">Protein biosynthesis</keyword>
<evidence type="ECO:0000256" key="6">
    <source>
        <dbReference type="RuleBase" id="RU363039"/>
    </source>
</evidence>
<feature type="region of interest" description="Disordered" evidence="7">
    <location>
        <begin position="279"/>
        <end position="303"/>
    </location>
</feature>
<dbReference type="Proteomes" id="UP000007305">
    <property type="component" value="Chromosome 2"/>
</dbReference>
<reference evidence="9" key="3">
    <citation type="submission" date="2021-05" db="UniProtKB">
        <authorList>
            <consortium name="EnsemblPlants"/>
        </authorList>
    </citation>
    <scope>IDENTIFICATION</scope>
    <source>
        <strain evidence="9">cv. B73</strain>
    </source>
</reference>
<evidence type="ECO:0000256" key="3">
    <source>
        <dbReference type="ARBA" id="ARBA00022840"/>
    </source>
</evidence>